<sequence>PISVSTGRYTTGLTPGYAEKDNTVRGNKSLVNYWVAFGEKPQA</sequence>
<evidence type="ECO:0000313" key="1">
    <source>
        <dbReference type="EMBL" id="KAK3766455.1"/>
    </source>
</evidence>
<accession>A0AAE1DE11</accession>
<name>A0AAE1DE11_9GAST</name>
<gene>
    <name evidence="1" type="ORF">RRG08_055674</name>
</gene>
<reference evidence="1" key="1">
    <citation type="journal article" date="2023" name="G3 (Bethesda)">
        <title>A reference genome for the long-term kleptoplast-retaining sea slug Elysia crispata morphotype clarki.</title>
        <authorList>
            <person name="Eastman K.E."/>
            <person name="Pendleton A.L."/>
            <person name="Shaikh M.A."/>
            <person name="Suttiyut T."/>
            <person name="Ogas R."/>
            <person name="Tomko P."/>
            <person name="Gavelis G."/>
            <person name="Widhalm J.R."/>
            <person name="Wisecaver J.H."/>
        </authorList>
    </citation>
    <scope>NUCLEOTIDE SEQUENCE</scope>
    <source>
        <strain evidence="1">ECLA1</strain>
    </source>
</reference>
<dbReference type="Proteomes" id="UP001283361">
    <property type="component" value="Unassembled WGS sequence"/>
</dbReference>
<comment type="caution">
    <text evidence="1">The sequence shown here is derived from an EMBL/GenBank/DDBJ whole genome shotgun (WGS) entry which is preliminary data.</text>
</comment>
<protein>
    <submittedName>
        <fullName evidence="1">Uncharacterized protein</fullName>
    </submittedName>
</protein>
<keyword evidence="2" id="KW-1185">Reference proteome</keyword>
<feature type="non-terminal residue" evidence="1">
    <location>
        <position position="1"/>
    </location>
</feature>
<evidence type="ECO:0000313" key="2">
    <source>
        <dbReference type="Proteomes" id="UP001283361"/>
    </source>
</evidence>
<proteinExistence type="predicted"/>
<dbReference type="EMBL" id="JAWDGP010004228">
    <property type="protein sequence ID" value="KAK3766455.1"/>
    <property type="molecule type" value="Genomic_DNA"/>
</dbReference>
<dbReference type="AlphaFoldDB" id="A0AAE1DE11"/>
<organism evidence="1 2">
    <name type="scientific">Elysia crispata</name>
    <name type="common">lettuce slug</name>
    <dbReference type="NCBI Taxonomy" id="231223"/>
    <lineage>
        <taxon>Eukaryota</taxon>
        <taxon>Metazoa</taxon>
        <taxon>Spiralia</taxon>
        <taxon>Lophotrochozoa</taxon>
        <taxon>Mollusca</taxon>
        <taxon>Gastropoda</taxon>
        <taxon>Heterobranchia</taxon>
        <taxon>Euthyneura</taxon>
        <taxon>Panpulmonata</taxon>
        <taxon>Sacoglossa</taxon>
        <taxon>Placobranchoidea</taxon>
        <taxon>Plakobranchidae</taxon>
        <taxon>Elysia</taxon>
    </lineage>
</organism>